<dbReference type="Pfam" id="PF21118">
    <property type="entry name" value="DosC_2nd"/>
    <property type="match status" value="1"/>
</dbReference>
<dbReference type="PANTHER" id="PTHR45138:SF9">
    <property type="entry name" value="DIGUANYLATE CYCLASE DGCM-RELATED"/>
    <property type="match status" value="1"/>
</dbReference>
<sequence>MLELAALGGILDMGGAALLNDATRWGSQTGLGATEEEWVELVSHLSEDQSRLLSDLVEQHKQSFVDIFYSRLMQNREAAVFLSQTVVHDRLQHSLSDWLVHLLVSRPTDVAAFVQEQRKIGEVHARIQVPIHIVMQGARLLKNEIIRQLKKTVPEPDALARLIVHVSNAVDIAIEIMSQAFVKDARKSAQTDEAYRAFTLSHDIPLERESQRAALMEWSQSLLFNLYGNGDSPLLLLGSSDFGLWLQHKADMLFSGSATLERLRQTVSLIDYELLPTLNTARKSDPAALPAAMAEFQTRIGEAKFLLAELFQAAATMETGRDPLTRALNRRFLPPILTREIRMASQKGLDLSILMVDIDHFKKINDTHGHGGGDAVLQQVAETILAHCRPGDFVFRYGGEEFLVALVETDEHRAFGIGEELRKLVEQQTFNLTNGTVDTVTLSIGIATFNGHPDYTHLVDAADQALYRAKQAGRNRCETEVPLAVQ</sequence>
<dbReference type="InterPro" id="IPR029787">
    <property type="entry name" value="Nucleotide_cyclase"/>
</dbReference>
<dbReference type="Pfam" id="PF11563">
    <property type="entry name" value="Protoglobin"/>
    <property type="match status" value="1"/>
</dbReference>
<dbReference type="SUPFAM" id="SSF55073">
    <property type="entry name" value="Nucleotide cyclase"/>
    <property type="match status" value="1"/>
</dbReference>
<dbReference type="RefSeq" id="WP_244597133.1">
    <property type="nucleotide sequence ID" value="NZ_OOFM01000004.1"/>
</dbReference>
<dbReference type="Gene3D" id="3.30.70.270">
    <property type="match status" value="1"/>
</dbReference>
<dbReference type="SUPFAM" id="SSF46458">
    <property type="entry name" value="Globin-like"/>
    <property type="match status" value="1"/>
</dbReference>
<proteinExistence type="predicted"/>
<dbReference type="InterPro" id="IPR000160">
    <property type="entry name" value="GGDEF_dom"/>
</dbReference>
<dbReference type="Pfam" id="PF00990">
    <property type="entry name" value="GGDEF"/>
    <property type="match status" value="1"/>
</dbReference>
<dbReference type="InterPro" id="IPR009050">
    <property type="entry name" value="Globin-like_sf"/>
</dbReference>
<accession>A0A2P9HH55</accession>
<evidence type="ECO:0000259" key="5">
    <source>
        <dbReference type="PROSITE" id="PS50887"/>
    </source>
</evidence>
<dbReference type="NCBIfam" id="TIGR00254">
    <property type="entry name" value="GGDEF"/>
    <property type="match status" value="1"/>
</dbReference>
<reference evidence="7" key="1">
    <citation type="submission" date="2017-12" db="EMBL/GenBank/DDBJ databases">
        <authorList>
            <person name="Diaz M."/>
        </authorList>
    </citation>
    <scope>NUCLEOTIDE SEQUENCE [LARGE SCALE GENOMIC DNA]</scope>
    <source>
        <strain evidence="7">FI11154</strain>
    </source>
</reference>
<dbReference type="InterPro" id="IPR048442">
    <property type="entry name" value="DosC_2nd"/>
</dbReference>
<evidence type="ECO:0000313" key="6">
    <source>
        <dbReference type="EMBL" id="SPL63432.1"/>
    </source>
</evidence>
<dbReference type="AlphaFoldDB" id="A0A2P9HH55"/>
<dbReference type="GO" id="GO:0020037">
    <property type="term" value="F:heme binding"/>
    <property type="evidence" value="ECO:0007669"/>
    <property type="project" value="InterPro"/>
</dbReference>
<evidence type="ECO:0000313" key="7">
    <source>
        <dbReference type="Proteomes" id="UP000246073"/>
    </source>
</evidence>
<dbReference type="Gene3D" id="1.10.490.10">
    <property type="entry name" value="Globins"/>
    <property type="match status" value="1"/>
</dbReference>
<dbReference type="PROSITE" id="PS50887">
    <property type="entry name" value="GGDEF"/>
    <property type="match status" value="1"/>
</dbReference>
<dbReference type="GO" id="GO:0005886">
    <property type="term" value="C:plasma membrane"/>
    <property type="evidence" value="ECO:0007669"/>
    <property type="project" value="TreeGrafter"/>
</dbReference>
<evidence type="ECO:0000256" key="4">
    <source>
        <dbReference type="ARBA" id="ARBA00034247"/>
    </source>
</evidence>
<dbReference type="EMBL" id="OOFM01000004">
    <property type="protein sequence ID" value="SPL63432.1"/>
    <property type="molecule type" value="Genomic_DNA"/>
</dbReference>
<dbReference type="GO" id="GO:0019825">
    <property type="term" value="F:oxygen binding"/>
    <property type="evidence" value="ECO:0007669"/>
    <property type="project" value="InterPro"/>
</dbReference>
<dbReference type="GO" id="GO:1902201">
    <property type="term" value="P:negative regulation of bacterial-type flagellum-dependent cell motility"/>
    <property type="evidence" value="ECO:0007669"/>
    <property type="project" value="TreeGrafter"/>
</dbReference>
<dbReference type="InterPro" id="IPR050469">
    <property type="entry name" value="Diguanylate_Cyclase"/>
</dbReference>
<gene>
    <name evidence="6" type="ORF">OHAE_3364</name>
</gene>
<dbReference type="Proteomes" id="UP000246073">
    <property type="component" value="Unassembled WGS sequence"/>
</dbReference>
<dbReference type="PANTHER" id="PTHR45138">
    <property type="entry name" value="REGULATORY COMPONENTS OF SENSORY TRANSDUCTION SYSTEM"/>
    <property type="match status" value="1"/>
</dbReference>
<protein>
    <recommendedName>
        <fullName evidence="2">Diguanylate cyclase DosC</fullName>
        <ecNumber evidence="1">2.7.7.65</ecNumber>
    </recommendedName>
    <alternativeName>
        <fullName evidence="3">Direct oxygen-sensing cyclase</fullName>
    </alternativeName>
</protein>
<dbReference type="SMART" id="SM00267">
    <property type="entry name" value="GGDEF"/>
    <property type="match status" value="1"/>
</dbReference>
<dbReference type="GO" id="GO:0043709">
    <property type="term" value="P:cell adhesion involved in single-species biofilm formation"/>
    <property type="evidence" value="ECO:0007669"/>
    <property type="project" value="TreeGrafter"/>
</dbReference>
<evidence type="ECO:0000256" key="1">
    <source>
        <dbReference type="ARBA" id="ARBA00012528"/>
    </source>
</evidence>
<dbReference type="InterPro" id="IPR012292">
    <property type="entry name" value="Globin/Proto"/>
</dbReference>
<comment type="catalytic activity">
    <reaction evidence="4">
        <text>2 GTP = 3',3'-c-di-GMP + 2 diphosphate</text>
        <dbReference type="Rhea" id="RHEA:24898"/>
        <dbReference type="ChEBI" id="CHEBI:33019"/>
        <dbReference type="ChEBI" id="CHEBI:37565"/>
        <dbReference type="ChEBI" id="CHEBI:58805"/>
        <dbReference type="EC" id="2.7.7.65"/>
    </reaction>
</comment>
<evidence type="ECO:0000256" key="3">
    <source>
        <dbReference type="ARBA" id="ARBA00029839"/>
    </source>
</evidence>
<dbReference type="InterPro" id="IPR043128">
    <property type="entry name" value="Rev_trsase/Diguanyl_cyclase"/>
</dbReference>
<dbReference type="CDD" id="cd01949">
    <property type="entry name" value="GGDEF"/>
    <property type="match status" value="1"/>
</dbReference>
<dbReference type="FunFam" id="3.30.70.270:FF:000001">
    <property type="entry name" value="Diguanylate cyclase domain protein"/>
    <property type="match status" value="1"/>
</dbReference>
<feature type="domain" description="GGDEF" evidence="5">
    <location>
        <begin position="349"/>
        <end position="482"/>
    </location>
</feature>
<evidence type="ECO:0000256" key="2">
    <source>
        <dbReference type="ARBA" id="ARBA00015125"/>
    </source>
</evidence>
<dbReference type="GO" id="GO:0052621">
    <property type="term" value="F:diguanylate cyclase activity"/>
    <property type="evidence" value="ECO:0007669"/>
    <property type="project" value="UniProtKB-EC"/>
</dbReference>
<dbReference type="InterPro" id="IPR044398">
    <property type="entry name" value="Globin-sensor_dom"/>
</dbReference>
<dbReference type="EC" id="2.7.7.65" evidence="1"/>
<name>A0A2P9HH55_9HYPH</name>
<organism evidence="6 7">
    <name type="scientific">Ochrobactrum soli</name>
    <dbReference type="NCBI Taxonomy" id="2448455"/>
    <lineage>
        <taxon>Bacteria</taxon>
        <taxon>Pseudomonadati</taxon>
        <taxon>Pseudomonadota</taxon>
        <taxon>Alphaproteobacteria</taxon>
        <taxon>Hyphomicrobiales</taxon>
        <taxon>Brucellaceae</taxon>
        <taxon>Brucella/Ochrobactrum group</taxon>
        <taxon>Ochrobactrum</taxon>
    </lineage>
</organism>